<protein>
    <submittedName>
        <fullName evidence="4">Forespore regulator of the sigma-K checkpoint</fullName>
    </submittedName>
</protein>
<comment type="caution">
    <text evidence="4">The sequence shown here is derived from an EMBL/GenBank/DDBJ whole genome shotgun (WGS) entry which is preliminary data.</text>
</comment>
<dbReference type="InterPro" id="IPR038117">
    <property type="entry name" value="BofC_C_sf"/>
</dbReference>
<dbReference type="Gene3D" id="3.30.70.1740">
    <property type="entry name" value="Bypass-of-forespore C, C-terminal domain"/>
    <property type="match status" value="1"/>
</dbReference>
<feature type="domain" description="Bypass-of-forespore C N-terminal" evidence="3">
    <location>
        <begin position="38"/>
        <end position="86"/>
    </location>
</feature>
<dbReference type="Gene3D" id="3.10.20.420">
    <property type="entry name" value="Bypass-of-forespore C, N-terminal domain"/>
    <property type="match status" value="1"/>
</dbReference>
<dbReference type="InterPro" id="IPR038118">
    <property type="entry name" value="BOFC_N_sf"/>
</dbReference>
<name>A0ABR6CLA5_9BACI</name>
<organism evidence="4 5">
    <name type="scientific">Peribacillus huizhouensis</name>
    <dbReference type="NCBI Taxonomy" id="1501239"/>
    <lineage>
        <taxon>Bacteria</taxon>
        <taxon>Bacillati</taxon>
        <taxon>Bacillota</taxon>
        <taxon>Bacilli</taxon>
        <taxon>Bacillales</taxon>
        <taxon>Bacillaceae</taxon>
        <taxon>Peribacillus</taxon>
    </lineage>
</organism>
<dbReference type="Pfam" id="PF08955">
    <property type="entry name" value="BofC_C"/>
    <property type="match status" value="1"/>
</dbReference>
<keyword evidence="1" id="KW-0732">Signal</keyword>
<evidence type="ECO:0000313" key="5">
    <source>
        <dbReference type="Proteomes" id="UP000626697"/>
    </source>
</evidence>
<dbReference type="RefSeq" id="WP_182501756.1">
    <property type="nucleotide sequence ID" value="NZ_JACJHX010000002.1"/>
</dbReference>
<reference evidence="4 5" key="1">
    <citation type="submission" date="2020-08" db="EMBL/GenBank/DDBJ databases">
        <title>Genomic Encyclopedia of Type Strains, Phase IV (KMG-IV): sequencing the most valuable type-strain genomes for metagenomic binning, comparative biology and taxonomic classification.</title>
        <authorList>
            <person name="Goeker M."/>
        </authorList>
    </citation>
    <scope>NUCLEOTIDE SEQUENCE [LARGE SCALE GENOMIC DNA]</scope>
    <source>
        <strain evidence="4 5">DSM 105481</strain>
    </source>
</reference>
<feature type="chain" id="PRO_5046303787" evidence="1">
    <location>
        <begin position="24"/>
        <end position="170"/>
    </location>
</feature>
<feature type="signal peptide" evidence="1">
    <location>
        <begin position="1"/>
        <end position="23"/>
    </location>
</feature>
<dbReference type="InterPro" id="IPR015050">
    <property type="entry name" value="BofC_C"/>
</dbReference>
<dbReference type="Proteomes" id="UP000626697">
    <property type="component" value="Unassembled WGS sequence"/>
</dbReference>
<proteinExistence type="predicted"/>
<evidence type="ECO:0000313" key="4">
    <source>
        <dbReference type="EMBL" id="MBA9025706.1"/>
    </source>
</evidence>
<keyword evidence="5" id="KW-1185">Reference proteome</keyword>
<accession>A0ABR6CLA5</accession>
<gene>
    <name evidence="4" type="ORF">HNP81_000989</name>
</gene>
<feature type="domain" description="Bypass of forespore C C-terminal" evidence="2">
    <location>
        <begin position="90"/>
        <end position="161"/>
    </location>
</feature>
<dbReference type="Pfam" id="PF08977">
    <property type="entry name" value="BOFC_N"/>
    <property type="match status" value="1"/>
</dbReference>
<evidence type="ECO:0000256" key="1">
    <source>
        <dbReference type="SAM" id="SignalP"/>
    </source>
</evidence>
<evidence type="ECO:0000259" key="2">
    <source>
        <dbReference type="Pfam" id="PF08955"/>
    </source>
</evidence>
<dbReference type="InterPro" id="IPR015071">
    <property type="entry name" value="BOFC_N"/>
</dbReference>
<evidence type="ECO:0000259" key="3">
    <source>
        <dbReference type="Pfam" id="PF08977"/>
    </source>
</evidence>
<dbReference type="EMBL" id="JACJHX010000002">
    <property type="protein sequence ID" value="MBA9025706.1"/>
    <property type="molecule type" value="Genomic_DNA"/>
</dbReference>
<sequence length="170" mass="19504">MKLKLVFLSILLTGIAWIGSVSSASEQTNVITAAIERKVVLQRVYLDGEMSEETHTESILAMEDFWAEYVGWELVDQNNERIVLKKNEPDISPLLKSNGFFGISEDGIFSIFNGKPEEQKIIQSFFQLDIEKLEVKEQEELVHGIPILNKNQYEKVLEAYKSYSLPYNKK</sequence>